<feature type="domain" description="HAMP" evidence="9">
    <location>
        <begin position="214"/>
        <end position="266"/>
    </location>
</feature>
<name>A0ABT6TPC6_9BACL</name>
<dbReference type="InterPro" id="IPR024478">
    <property type="entry name" value="HlyB_4HB_MCP"/>
</dbReference>
<dbReference type="SUPFAM" id="SSF58104">
    <property type="entry name" value="Methyl-accepting chemotaxis protein (MCP) signaling domain"/>
    <property type="match status" value="1"/>
</dbReference>
<protein>
    <submittedName>
        <fullName evidence="10">Methyl-accepting chemotaxis protein</fullName>
    </submittedName>
</protein>
<evidence type="ECO:0000256" key="4">
    <source>
        <dbReference type="ARBA" id="ARBA00023224"/>
    </source>
</evidence>
<dbReference type="PROSITE" id="PS50885">
    <property type="entry name" value="HAMP"/>
    <property type="match status" value="1"/>
</dbReference>
<evidence type="ECO:0000256" key="6">
    <source>
        <dbReference type="PROSITE-ProRule" id="PRU00284"/>
    </source>
</evidence>
<dbReference type="CDD" id="cd11386">
    <property type="entry name" value="MCP_signal"/>
    <property type="match status" value="1"/>
</dbReference>
<dbReference type="SMART" id="SM00283">
    <property type="entry name" value="MA"/>
    <property type="match status" value="1"/>
</dbReference>
<dbReference type="PROSITE" id="PS50111">
    <property type="entry name" value="CHEMOTAXIS_TRANSDUC_2"/>
    <property type="match status" value="1"/>
</dbReference>
<proteinExistence type="inferred from homology"/>
<gene>
    <name evidence="10" type="ORF">KB449_27385</name>
</gene>
<evidence type="ECO:0000256" key="7">
    <source>
        <dbReference type="SAM" id="Phobius"/>
    </source>
</evidence>
<dbReference type="Pfam" id="PF12729">
    <property type="entry name" value="4HB_MCP_1"/>
    <property type="match status" value="1"/>
</dbReference>
<evidence type="ECO:0000256" key="2">
    <source>
        <dbReference type="ARBA" id="ARBA00022475"/>
    </source>
</evidence>
<evidence type="ECO:0000256" key="5">
    <source>
        <dbReference type="ARBA" id="ARBA00029447"/>
    </source>
</evidence>
<comment type="similarity">
    <text evidence="5">Belongs to the methyl-accepting chemotaxis (MCP) protein family.</text>
</comment>
<keyword evidence="7" id="KW-0812">Transmembrane</keyword>
<dbReference type="Pfam" id="PF00672">
    <property type="entry name" value="HAMP"/>
    <property type="match status" value="1"/>
</dbReference>
<feature type="transmembrane region" description="Helical" evidence="7">
    <location>
        <begin position="195"/>
        <end position="213"/>
    </location>
</feature>
<feature type="domain" description="Methyl-accepting transducer" evidence="8">
    <location>
        <begin position="271"/>
        <end position="514"/>
    </location>
</feature>
<dbReference type="InterPro" id="IPR004089">
    <property type="entry name" value="MCPsignal_dom"/>
</dbReference>
<dbReference type="CDD" id="cd06225">
    <property type="entry name" value="HAMP"/>
    <property type="match status" value="1"/>
</dbReference>
<keyword evidence="4 6" id="KW-0807">Transducer</keyword>
<dbReference type="RefSeq" id="WP_282911403.1">
    <property type="nucleotide sequence ID" value="NZ_JAGRPV010000001.1"/>
</dbReference>
<dbReference type="EMBL" id="JAGRPV010000001">
    <property type="protein sequence ID" value="MDI4648708.1"/>
    <property type="molecule type" value="Genomic_DNA"/>
</dbReference>
<dbReference type="InterPro" id="IPR003660">
    <property type="entry name" value="HAMP_dom"/>
</dbReference>
<feature type="transmembrane region" description="Helical" evidence="7">
    <location>
        <begin position="12"/>
        <end position="32"/>
    </location>
</feature>
<evidence type="ECO:0000259" key="9">
    <source>
        <dbReference type="PROSITE" id="PS50885"/>
    </source>
</evidence>
<keyword evidence="2" id="KW-1003">Cell membrane</keyword>
<sequence>MRWFGHLKISWKLSIVFLFMVALLIFIGLSGLSQTGKMNNALGNMYDNNLIPISNLSEAQTQYELIRVSIRDYNAFAASDADKQAYEDAIKQAETDLIARVDTYRNTLLTPPEQVGLGQFDNAWKSYSSTLQEALQSLKKGDHVAIEALLLGDLKKNGETMSKELGDLVDLNVKIAEQASEKGDRTFAAARTTTLVVILLGALLGIALGFYVSRHISRPLGRMVDLVGRVAQGDLRDTSDIDTRDEVGQLAGSVNRMIEDLRATVERIQYSAENVSSAAQQISASTEEIAGGSSSQANSAQTMTELFKELSEAIGSVARSAEHASDLSNAAMEIAQDGSRVVESSIQGMNEVNAQMARLAQDSEQVGEIVSVIDDIAEQTNLLALNAAIEAARAGDQGRGFAVVADEVRKLAERSGEATKQIAQIVKGMQTNTRRSVEAVASGLAGSERTGEAFGGILSRVSESAGRVAEIAAASEQQAAQSSDMMASIESISSAAEESAASSQETAATAQTLAGLAEELNAAVAMFRTRKA</sequence>
<keyword evidence="3 7" id="KW-0472">Membrane</keyword>
<evidence type="ECO:0000256" key="1">
    <source>
        <dbReference type="ARBA" id="ARBA00004236"/>
    </source>
</evidence>
<dbReference type="Pfam" id="PF00015">
    <property type="entry name" value="MCPsignal"/>
    <property type="match status" value="1"/>
</dbReference>
<comment type="caution">
    <text evidence="10">The sequence shown here is derived from an EMBL/GenBank/DDBJ whole genome shotgun (WGS) entry which is preliminary data.</text>
</comment>
<evidence type="ECO:0000256" key="3">
    <source>
        <dbReference type="ARBA" id="ARBA00023136"/>
    </source>
</evidence>
<dbReference type="PRINTS" id="PR00260">
    <property type="entry name" value="CHEMTRNSDUCR"/>
</dbReference>
<dbReference type="SMART" id="SM00304">
    <property type="entry name" value="HAMP"/>
    <property type="match status" value="1"/>
</dbReference>
<dbReference type="Gene3D" id="1.10.287.950">
    <property type="entry name" value="Methyl-accepting chemotaxis protein"/>
    <property type="match status" value="1"/>
</dbReference>
<dbReference type="InterPro" id="IPR004090">
    <property type="entry name" value="Chemotax_Me-accpt_rcpt"/>
</dbReference>
<dbReference type="PANTHER" id="PTHR32089">
    <property type="entry name" value="METHYL-ACCEPTING CHEMOTAXIS PROTEIN MCPB"/>
    <property type="match status" value="1"/>
</dbReference>
<keyword evidence="11" id="KW-1185">Reference proteome</keyword>
<comment type="subcellular location">
    <subcellularLocation>
        <location evidence="1">Cell membrane</location>
    </subcellularLocation>
</comment>
<accession>A0ABT6TPC6</accession>
<dbReference type="PANTHER" id="PTHR32089:SF112">
    <property type="entry name" value="LYSOZYME-LIKE PROTEIN-RELATED"/>
    <property type="match status" value="1"/>
</dbReference>
<keyword evidence="7" id="KW-1133">Transmembrane helix</keyword>
<evidence type="ECO:0000259" key="8">
    <source>
        <dbReference type="PROSITE" id="PS50111"/>
    </source>
</evidence>
<evidence type="ECO:0000313" key="10">
    <source>
        <dbReference type="EMBL" id="MDI4648708.1"/>
    </source>
</evidence>
<dbReference type="Proteomes" id="UP001161691">
    <property type="component" value="Unassembled WGS sequence"/>
</dbReference>
<evidence type="ECO:0000313" key="11">
    <source>
        <dbReference type="Proteomes" id="UP001161691"/>
    </source>
</evidence>
<reference evidence="10" key="1">
    <citation type="submission" date="2023-04" db="EMBL/GenBank/DDBJ databases">
        <title>Comparative genomic analysis of Cohnella hashimotonis sp. nov., isolated from the International Space Station.</title>
        <authorList>
            <person name="Venkateswaran K."/>
            <person name="Simpson A."/>
        </authorList>
    </citation>
    <scope>NUCLEOTIDE SEQUENCE</scope>
    <source>
        <strain evidence="10">F6_2S_P_1</strain>
    </source>
</reference>
<organism evidence="10 11">
    <name type="scientific">Cohnella hashimotonis</name>
    <dbReference type="NCBI Taxonomy" id="2826895"/>
    <lineage>
        <taxon>Bacteria</taxon>
        <taxon>Bacillati</taxon>
        <taxon>Bacillota</taxon>
        <taxon>Bacilli</taxon>
        <taxon>Bacillales</taxon>
        <taxon>Paenibacillaceae</taxon>
        <taxon>Cohnella</taxon>
    </lineage>
</organism>